<feature type="transmembrane region" description="Helical" evidence="9">
    <location>
        <begin position="21"/>
        <end position="39"/>
    </location>
</feature>
<evidence type="ECO:0000256" key="7">
    <source>
        <dbReference type="ARBA" id="ARBA00024197"/>
    </source>
</evidence>
<gene>
    <name evidence="11" type="ORF">DXV75_02145</name>
</gene>
<evidence type="ECO:0000256" key="3">
    <source>
        <dbReference type="ARBA" id="ARBA00022692"/>
    </source>
</evidence>
<evidence type="ECO:0000256" key="9">
    <source>
        <dbReference type="SAM" id="Phobius"/>
    </source>
</evidence>
<dbReference type="SUPFAM" id="SSF48452">
    <property type="entry name" value="TPR-like"/>
    <property type="match status" value="1"/>
</dbReference>
<dbReference type="GO" id="GO:0044877">
    <property type="term" value="F:protein-containing complex binding"/>
    <property type="evidence" value="ECO:0007669"/>
    <property type="project" value="InterPro"/>
</dbReference>
<dbReference type="Proteomes" id="UP000256561">
    <property type="component" value="Unassembled WGS sequence"/>
</dbReference>
<keyword evidence="12" id="KW-1185">Reference proteome</keyword>
<dbReference type="InterPro" id="IPR011990">
    <property type="entry name" value="TPR-like_helical_dom_sf"/>
</dbReference>
<dbReference type="Gene3D" id="1.25.40.10">
    <property type="entry name" value="Tetratricopeptide repeat domain"/>
    <property type="match status" value="1"/>
</dbReference>
<evidence type="ECO:0000313" key="11">
    <source>
        <dbReference type="EMBL" id="RDV29279.1"/>
    </source>
</evidence>
<dbReference type="PIRSF" id="PIRSF006170">
    <property type="entry name" value="YfgM"/>
    <property type="match status" value="1"/>
</dbReference>
<evidence type="ECO:0000313" key="12">
    <source>
        <dbReference type="Proteomes" id="UP000256561"/>
    </source>
</evidence>
<dbReference type="Pfam" id="PF09976">
    <property type="entry name" value="TPR_21"/>
    <property type="match status" value="1"/>
</dbReference>
<comment type="similarity">
    <text evidence="7">Belongs to the YfgM family.</text>
</comment>
<evidence type="ECO:0000256" key="1">
    <source>
        <dbReference type="ARBA" id="ARBA00004401"/>
    </source>
</evidence>
<keyword evidence="4 9" id="KW-1133">Transmembrane helix</keyword>
<keyword evidence="6" id="KW-0143">Chaperone</keyword>
<proteinExistence type="inferred from homology"/>
<dbReference type="PANTHER" id="PTHR38035:SF1">
    <property type="entry name" value="ANCILLARY SECYEG TRANSLOCON SUBUNIT"/>
    <property type="match status" value="1"/>
</dbReference>
<comment type="subcellular location">
    <subcellularLocation>
        <location evidence="1">Cell membrane</location>
        <topology evidence="1">Single-pass type II membrane protein</topology>
    </subcellularLocation>
</comment>
<evidence type="ECO:0000256" key="2">
    <source>
        <dbReference type="ARBA" id="ARBA00022475"/>
    </source>
</evidence>
<keyword evidence="5 9" id="KW-0472">Membrane</keyword>
<keyword evidence="3 9" id="KW-0812">Transmembrane</keyword>
<evidence type="ECO:0000256" key="8">
    <source>
        <dbReference type="ARBA" id="ARBA00024235"/>
    </source>
</evidence>
<dbReference type="OrthoDB" id="9789675at2"/>
<dbReference type="InterPro" id="IPR026039">
    <property type="entry name" value="YfgM"/>
</dbReference>
<protein>
    <recommendedName>
        <fullName evidence="8">Ancillary SecYEG translocon subunit</fullName>
    </recommendedName>
</protein>
<evidence type="ECO:0000259" key="10">
    <source>
        <dbReference type="Pfam" id="PF09976"/>
    </source>
</evidence>
<dbReference type="GO" id="GO:0005886">
    <property type="term" value="C:plasma membrane"/>
    <property type="evidence" value="ECO:0007669"/>
    <property type="project" value="UniProtKB-SubCell"/>
</dbReference>
<organism evidence="11 12">
    <name type="scientific">Alteromonas aestuariivivens</name>
    <dbReference type="NCBI Taxonomy" id="1938339"/>
    <lineage>
        <taxon>Bacteria</taxon>
        <taxon>Pseudomonadati</taxon>
        <taxon>Pseudomonadota</taxon>
        <taxon>Gammaproteobacteria</taxon>
        <taxon>Alteromonadales</taxon>
        <taxon>Alteromonadaceae</taxon>
        <taxon>Alteromonas/Salinimonas group</taxon>
        <taxon>Alteromonas</taxon>
    </lineage>
</organism>
<reference evidence="12" key="1">
    <citation type="submission" date="2018-08" db="EMBL/GenBank/DDBJ databases">
        <authorList>
            <person name="Zhang J."/>
            <person name="Du Z.-J."/>
        </authorList>
    </citation>
    <scope>NUCLEOTIDE SEQUENCE [LARGE SCALE GENOMIC DNA]</scope>
    <source>
        <strain evidence="12">KCTC 52655</strain>
    </source>
</reference>
<name>A0A3D8MEH8_9ALTE</name>
<evidence type="ECO:0000256" key="5">
    <source>
        <dbReference type="ARBA" id="ARBA00023136"/>
    </source>
</evidence>
<accession>A0A3D8MEH8</accession>
<feature type="domain" description="Ancillary SecYEG translocon subunit/Cell division coordinator CpoB TPR" evidence="10">
    <location>
        <begin position="15"/>
        <end position="200"/>
    </location>
</feature>
<comment type="caution">
    <text evidence="11">The sequence shown here is derived from an EMBL/GenBank/DDBJ whole genome shotgun (WGS) entry which is preliminary data.</text>
</comment>
<evidence type="ECO:0000256" key="6">
    <source>
        <dbReference type="ARBA" id="ARBA00023186"/>
    </source>
</evidence>
<evidence type="ECO:0000256" key="4">
    <source>
        <dbReference type="ARBA" id="ARBA00022989"/>
    </source>
</evidence>
<dbReference type="InterPro" id="IPR018704">
    <property type="entry name" value="SecYEG/CpoB_TPR"/>
</dbReference>
<dbReference type="EMBL" id="QRHA01000001">
    <property type="protein sequence ID" value="RDV29279.1"/>
    <property type="molecule type" value="Genomic_DNA"/>
</dbReference>
<dbReference type="RefSeq" id="WP_115591569.1">
    <property type="nucleotide sequence ID" value="NZ_QRHA01000001.1"/>
</dbReference>
<dbReference type="PANTHER" id="PTHR38035">
    <property type="entry name" value="UPF0070 PROTEIN YFGM"/>
    <property type="match status" value="1"/>
</dbReference>
<dbReference type="AlphaFoldDB" id="A0A3D8MEH8"/>
<keyword evidence="2" id="KW-1003">Cell membrane</keyword>
<sequence>MEQFATEEQQVEAIKRFWKDHGTAIIVGAVVGLGGLWGWRAYSESQMAAQEAASAAYQQAVESIEQEGSDKLTAFIANNNDNGYGHIAGLVAAQQAVTNGDLEGASAHLKSVVESSEDPHIVALASIRLARVQVEQGSLEDALATIEGVSDSAFDAQLSELKGDIYSRQGKVDDARMAYSSALESAANNPLLQMKLDNLSVTSGS</sequence>